<dbReference type="SUPFAM" id="SSF54001">
    <property type="entry name" value="Cysteine proteinases"/>
    <property type="match status" value="1"/>
</dbReference>
<dbReference type="Gene3D" id="1.25.10.10">
    <property type="entry name" value="Leucine-rich Repeat Variant"/>
    <property type="match status" value="1"/>
</dbReference>
<proteinExistence type="predicted"/>
<dbReference type="EMBL" id="OU466859">
    <property type="protein sequence ID" value="CAH2055052.1"/>
    <property type="molecule type" value="Genomic_DNA"/>
</dbReference>
<gene>
    <name evidence="2" type="ORF">TAV2_LOCUS11798</name>
</gene>
<dbReference type="Gene3D" id="3.90.70.10">
    <property type="entry name" value="Cysteine proteinases"/>
    <property type="match status" value="1"/>
</dbReference>
<dbReference type="InterPro" id="IPR038765">
    <property type="entry name" value="Papain-like_cys_pep_sf"/>
</dbReference>
<protein>
    <recommendedName>
        <fullName evidence="1">Exportin-1/Importin-beta-like domain-containing protein</fullName>
    </recommendedName>
</protein>
<accession>A0AAU9S0X9</accession>
<sequence length="229" mass="26084">MRRLSYKPQDLCNCDNEEFCVIKAIRSHIEPALTTSTSPYYFFHNLNCANLVQHIFGGRLVSGLRFCNCNSVSETFENSLALSLEIGDVEDLWSALYSFTLVEKLEDDCPTLQIQLKQLDNTKSQDEEDPCKQTLPISDVADFKETETSAALVAEIVRREGPNLWQEIFALLTSLSAQGPLQAELVLMTLRWPPEDITVDFMKKPHDRELGQPNAMCDHCMVHCSLHWR</sequence>
<reference evidence="2 3" key="1">
    <citation type="submission" date="2022-03" db="EMBL/GenBank/DDBJ databases">
        <authorList>
            <person name="Nunn A."/>
            <person name="Chopra R."/>
            <person name="Nunn A."/>
            <person name="Contreras Garrido A."/>
        </authorList>
    </citation>
    <scope>NUCLEOTIDE SEQUENCE [LARGE SCALE GENOMIC DNA]</scope>
</reference>
<dbReference type="AlphaFoldDB" id="A0AAU9S0X9"/>
<dbReference type="InterPro" id="IPR011989">
    <property type="entry name" value="ARM-like"/>
</dbReference>
<dbReference type="InterPro" id="IPR013598">
    <property type="entry name" value="Exportin-1/Importin-b-like"/>
</dbReference>
<feature type="domain" description="Exportin-1/Importin-beta-like" evidence="1">
    <location>
        <begin position="150"/>
        <end position="204"/>
    </location>
</feature>
<evidence type="ECO:0000313" key="3">
    <source>
        <dbReference type="Proteomes" id="UP000836841"/>
    </source>
</evidence>
<evidence type="ECO:0000313" key="2">
    <source>
        <dbReference type="EMBL" id="CAH2055052.1"/>
    </source>
</evidence>
<organism evidence="2 3">
    <name type="scientific">Thlaspi arvense</name>
    <name type="common">Field penny-cress</name>
    <dbReference type="NCBI Taxonomy" id="13288"/>
    <lineage>
        <taxon>Eukaryota</taxon>
        <taxon>Viridiplantae</taxon>
        <taxon>Streptophyta</taxon>
        <taxon>Embryophyta</taxon>
        <taxon>Tracheophyta</taxon>
        <taxon>Spermatophyta</taxon>
        <taxon>Magnoliopsida</taxon>
        <taxon>eudicotyledons</taxon>
        <taxon>Gunneridae</taxon>
        <taxon>Pentapetalae</taxon>
        <taxon>rosids</taxon>
        <taxon>malvids</taxon>
        <taxon>Brassicales</taxon>
        <taxon>Brassicaceae</taxon>
        <taxon>Thlaspideae</taxon>
        <taxon>Thlaspi</taxon>
    </lineage>
</organism>
<keyword evidence="3" id="KW-1185">Reference proteome</keyword>
<evidence type="ECO:0000259" key="1">
    <source>
        <dbReference type="Pfam" id="PF08389"/>
    </source>
</evidence>
<name>A0AAU9S0X9_THLAR</name>
<dbReference type="Proteomes" id="UP000836841">
    <property type="component" value="Chromosome 3"/>
</dbReference>
<dbReference type="Pfam" id="PF08389">
    <property type="entry name" value="Xpo1"/>
    <property type="match status" value="1"/>
</dbReference>